<keyword evidence="4" id="KW-1185">Reference proteome</keyword>
<dbReference type="Pfam" id="PF00487">
    <property type="entry name" value="FA_desaturase"/>
    <property type="match status" value="1"/>
</dbReference>
<organism evidence="3 4">
    <name type="scientific">Thalassolituus oleivorans MIL-1</name>
    <dbReference type="NCBI Taxonomy" id="1298593"/>
    <lineage>
        <taxon>Bacteria</taxon>
        <taxon>Pseudomonadati</taxon>
        <taxon>Pseudomonadota</taxon>
        <taxon>Gammaproteobacteria</taxon>
        <taxon>Oceanospirillales</taxon>
        <taxon>Oceanospirillaceae</taxon>
        <taxon>Thalassolituus</taxon>
    </lineage>
</organism>
<dbReference type="GO" id="GO:0006629">
    <property type="term" value="P:lipid metabolic process"/>
    <property type="evidence" value="ECO:0007669"/>
    <property type="project" value="InterPro"/>
</dbReference>
<proteinExistence type="predicted"/>
<feature type="transmembrane region" description="Helical" evidence="1">
    <location>
        <begin position="38"/>
        <end position="58"/>
    </location>
</feature>
<feature type="transmembrane region" description="Helical" evidence="1">
    <location>
        <begin position="152"/>
        <end position="170"/>
    </location>
</feature>
<dbReference type="HOGENOM" id="CLU_823536_0_0_6"/>
<feature type="transmembrane region" description="Helical" evidence="1">
    <location>
        <begin position="221"/>
        <end position="241"/>
    </location>
</feature>
<dbReference type="eggNOG" id="COG3239">
    <property type="taxonomic scope" value="Bacteria"/>
</dbReference>
<dbReference type="RefSeq" id="WP_015485707.1">
    <property type="nucleotide sequence ID" value="NC_020888.1"/>
</dbReference>
<gene>
    <name evidence="3" type="ORF">TOL_0528</name>
</gene>
<keyword evidence="1" id="KW-0812">Transmembrane</keyword>
<evidence type="ECO:0000313" key="4">
    <source>
        <dbReference type="Proteomes" id="UP000011866"/>
    </source>
</evidence>
<feature type="transmembrane region" description="Helical" evidence="1">
    <location>
        <begin position="182"/>
        <end position="201"/>
    </location>
</feature>
<protein>
    <submittedName>
        <fullName evidence="3">Fatty acid desaturase</fullName>
    </submittedName>
</protein>
<feature type="domain" description="Fatty acid desaturase" evidence="2">
    <location>
        <begin position="63"/>
        <end position="321"/>
    </location>
</feature>
<dbReference type="Proteomes" id="UP000011866">
    <property type="component" value="Chromosome"/>
</dbReference>
<feature type="transmembrane region" description="Helical" evidence="1">
    <location>
        <begin position="101"/>
        <end position="118"/>
    </location>
</feature>
<feature type="transmembrane region" description="Helical" evidence="1">
    <location>
        <begin position="64"/>
        <end position="80"/>
    </location>
</feature>
<name>M5DPA0_9GAMM</name>
<dbReference type="PATRIC" id="fig|1298593.3.peg.506"/>
<accession>M5DPA0</accession>
<keyword evidence="1" id="KW-1133">Transmembrane helix</keyword>
<evidence type="ECO:0000259" key="2">
    <source>
        <dbReference type="Pfam" id="PF00487"/>
    </source>
</evidence>
<dbReference type="InterPro" id="IPR005804">
    <property type="entry name" value="FA_desaturase_dom"/>
</dbReference>
<dbReference type="KEGG" id="tol:TOL_0528"/>
<dbReference type="EMBL" id="HF680312">
    <property type="protein sequence ID" value="CCU70967.1"/>
    <property type="molecule type" value="Genomic_DNA"/>
</dbReference>
<sequence length="345" mass="39323">MTSTTSSDAERIETIKAVIRESGDNWRRRHSILANQNFMGMTIFLGSIAGILLCGWAYLDGYLSAWLCIPLVAILTSFLHELEHDLIHWMYFKNNKKIHNLMLLGVWIFRPGTINPWIRRKLHFLHHKTSGTSQDLEERGIGNGHPYGFVRFWVMMDTFTGNLLRVWMFVPAGRRWHSAKRIIASNLPFGVITAIVWYSFLAIHLINGLLSLASWSVPSALLNYANAVTPLIVILIAPFYLRSFCLNFISSNMHYYGNVESVLTQTQVLNAKRFLPFQLFCFNFGSTHGIHHFVVGEPFYIRQLTAADAHKVMRENGVLFNDLGTFARANRYENVAPNRASATAA</sequence>
<dbReference type="GeneID" id="79175512"/>
<evidence type="ECO:0000256" key="1">
    <source>
        <dbReference type="SAM" id="Phobius"/>
    </source>
</evidence>
<reference evidence="3 4" key="1">
    <citation type="journal article" date="2013" name="Genome Announc.">
        <title>Genome Sequence of Thalassolituus oleivorans MIL-1 (DSM 14913T).</title>
        <authorList>
            <person name="Golyshin P.N."/>
            <person name="Werner J."/>
            <person name="Chernikova T.N."/>
            <person name="Tran H."/>
            <person name="Ferrer M."/>
            <person name="Yakimov M.M."/>
            <person name="Teeling H."/>
            <person name="Golyshina O.V."/>
        </authorList>
    </citation>
    <scope>NUCLEOTIDE SEQUENCE [LARGE SCALE GENOMIC DNA]</scope>
    <source>
        <strain evidence="3 4">MIL-1</strain>
    </source>
</reference>
<keyword evidence="1" id="KW-0472">Membrane</keyword>
<evidence type="ECO:0000313" key="3">
    <source>
        <dbReference type="EMBL" id="CCU70967.1"/>
    </source>
</evidence>
<dbReference type="AlphaFoldDB" id="M5DPA0"/>